<name>A0AAN6UW90_9PEZI</name>
<keyword evidence="3" id="KW-1185">Reference proteome</keyword>
<dbReference type="EMBL" id="MU853401">
    <property type="protein sequence ID" value="KAK4139006.1"/>
    <property type="molecule type" value="Genomic_DNA"/>
</dbReference>
<dbReference type="Gene3D" id="1.10.510.10">
    <property type="entry name" value="Transferase(Phosphotransferase) domain 1"/>
    <property type="match status" value="1"/>
</dbReference>
<dbReference type="AlphaFoldDB" id="A0AAN6UW90"/>
<sequence length="670" mass="75714">MSAPATTSSPATGTHTIVVHPLKNPEIEQRWKLHLDQHNVSSQYLRGRPGGFIFLRWFKRSRSVRVGLYATVDAPQELVVIKTLRGLPDWNVDSASNKQQVMASEIEFSSVFNEQGPLDPLVKRGLPLYDAVNDTRTPFVQLHAFQVHRPGSKDDKCGDEFGASLFYKYYNGGTLHDFIDKYRIAEKPVPEGFIWHVIAQLGRAVSWLHTDHMPSRKHNIMDEQNIELSEHPTSRSNLAVNLARRNGPGWVPICHLDGHRENVWLHYPTDEEKCRDPSLEQFTDSLPQIIMGDFGLAMAADKNADDPFSQQRNPTTPHLEAARDKADIGDNVMRLMTAHLDSDQQNILYRRLSEPKSPEYIMSYVNRMVPLVDPNAPGQPYSLKLHDCLQRFDILIRLLGTNEFYEALAAQNTSRLKKIPSHDFVFGSLIAQADCQVEKYIKGGDMQSVRWTQCDNVYMPYHYAPSESGQAEAKDDVDGTEYGHVRHDWMRVHRSLERDVERRFMEYPPGSVEICTADLTGGTADGELEEVNFPFEKHHWQPEAPQPKPVPRSRTPTAPPPPPPRPPSAPGSAGSLPDYEDTPPGSPTKPGATAARRADSADSLPDYEDTPPGSPTKPATIAASRAAVRLEKQRPRYPSPGKQSHRIQKKHHAQWFARRSRSRRRWMSVV</sequence>
<accession>A0AAN6UW90</accession>
<evidence type="ECO:0008006" key="4">
    <source>
        <dbReference type="Google" id="ProtNLM"/>
    </source>
</evidence>
<proteinExistence type="predicted"/>
<evidence type="ECO:0000313" key="2">
    <source>
        <dbReference type="EMBL" id="KAK4139006.1"/>
    </source>
</evidence>
<comment type="caution">
    <text evidence="2">The sequence shown here is derived from an EMBL/GenBank/DDBJ whole genome shotgun (WGS) entry which is preliminary data.</text>
</comment>
<reference evidence="2" key="1">
    <citation type="journal article" date="2023" name="Mol. Phylogenet. Evol.">
        <title>Genome-scale phylogeny and comparative genomics of the fungal order Sordariales.</title>
        <authorList>
            <person name="Hensen N."/>
            <person name="Bonometti L."/>
            <person name="Westerberg I."/>
            <person name="Brannstrom I.O."/>
            <person name="Guillou S."/>
            <person name="Cros-Aarteil S."/>
            <person name="Calhoun S."/>
            <person name="Haridas S."/>
            <person name="Kuo A."/>
            <person name="Mondo S."/>
            <person name="Pangilinan J."/>
            <person name="Riley R."/>
            <person name="LaButti K."/>
            <person name="Andreopoulos B."/>
            <person name="Lipzen A."/>
            <person name="Chen C."/>
            <person name="Yan M."/>
            <person name="Daum C."/>
            <person name="Ng V."/>
            <person name="Clum A."/>
            <person name="Steindorff A."/>
            <person name="Ohm R.A."/>
            <person name="Martin F."/>
            <person name="Silar P."/>
            <person name="Natvig D.O."/>
            <person name="Lalanne C."/>
            <person name="Gautier V."/>
            <person name="Ament-Velasquez S.L."/>
            <person name="Kruys A."/>
            <person name="Hutchinson M.I."/>
            <person name="Powell A.J."/>
            <person name="Barry K."/>
            <person name="Miller A.N."/>
            <person name="Grigoriev I.V."/>
            <person name="Debuchy R."/>
            <person name="Gladieux P."/>
            <person name="Hiltunen Thoren M."/>
            <person name="Johannesson H."/>
        </authorList>
    </citation>
    <scope>NUCLEOTIDE SEQUENCE</scope>
    <source>
        <strain evidence="2">CBS 123565</strain>
    </source>
</reference>
<feature type="compositionally biased region" description="Pro residues" evidence="1">
    <location>
        <begin position="557"/>
        <end position="569"/>
    </location>
</feature>
<protein>
    <recommendedName>
        <fullName evidence="4">Protein kinase domain-containing protein</fullName>
    </recommendedName>
</protein>
<dbReference type="InterPro" id="IPR011009">
    <property type="entry name" value="Kinase-like_dom_sf"/>
</dbReference>
<evidence type="ECO:0000313" key="3">
    <source>
        <dbReference type="Proteomes" id="UP001304895"/>
    </source>
</evidence>
<evidence type="ECO:0000256" key="1">
    <source>
        <dbReference type="SAM" id="MobiDB-lite"/>
    </source>
</evidence>
<organism evidence="2 3">
    <name type="scientific">Trichocladium antarcticum</name>
    <dbReference type="NCBI Taxonomy" id="1450529"/>
    <lineage>
        <taxon>Eukaryota</taxon>
        <taxon>Fungi</taxon>
        <taxon>Dikarya</taxon>
        <taxon>Ascomycota</taxon>
        <taxon>Pezizomycotina</taxon>
        <taxon>Sordariomycetes</taxon>
        <taxon>Sordariomycetidae</taxon>
        <taxon>Sordariales</taxon>
        <taxon>Chaetomiaceae</taxon>
        <taxon>Trichocladium</taxon>
    </lineage>
</organism>
<feature type="region of interest" description="Disordered" evidence="1">
    <location>
        <begin position="536"/>
        <end position="670"/>
    </location>
</feature>
<gene>
    <name evidence="2" type="ORF">BT67DRAFT_413951</name>
</gene>
<dbReference type="SUPFAM" id="SSF56112">
    <property type="entry name" value="Protein kinase-like (PK-like)"/>
    <property type="match status" value="1"/>
</dbReference>
<feature type="compositionally biased region" description="Basic residues" evidence="1">
    <location>
        <begin position="643"/>
        <end position="670"/>
    </location>
</feature>
<reference evidence="2" key="2">
    <citation type="submission" date="2023-05" db="EMBL/GenBank/DDBJ databases">
        <authorList>
            <consortium name="Lawrence Berkeley National Laboratory"/>
            <person name="Steindorff A."/>
            <person name="Hensen N."/>
            <person name="Bonometti L."/>
            <person name="Westerberg I."/>
            <person name="Brannstrom I.O."/>
            <person name="Guillou S."/>
            <person name="Cros-Aarteil S."/>
            <person name="Calhoun S."/>
            <person name="Haridas S."/>
            <person name="Kuo A."/>
            <person name="Mondo S."/>
            <person name="Pangilinan J."/>
            <person name="Riley R."/>
            <person name="Labutti K."/>
            <person name="Andreopoulos B."/>
            <person name="Lipzen A."/>
            <person name="Chen C."/>
            <person name="Yanf M."/>
            <person name="Daum C."/>
            <person name="Ng V."/>
            <person name="Clum A."/>
            <person name="Ohm R."/>
            <person name="Martin F."/>
            <person name="Silar P."/>
            <person name="Natvig D."/>
            <person name="Lalanne C."/>
            <person name="Gautier V."/>
            <person name="Ament-Velasquez S.L."/>
            <person name="Kruys A."/>
            <person name="Hutchinson M.I."/>
            <person name="Powell A.J."/>
            <person name="Barry K."/>
            <person name="Miller A.N."/>
            <person name="Grigoriev I.V."/>
            <person name="Debuchy R."/>
            <person name="Gladieux P."/>
            <person name="Thoren M.H."/>
            <person name="Johannesson H."/>
        </authorList>
    </citation>
    <scope>NUCLEOTIDE SEQUENCE</scope>
    <source>
        <strain evidence="2">CBS 123565</strain>
    </source>
</reference>
<dbReference type="Proteomes" id="UP001304895">
    <property type="component" value="Unassembled WGS sequence"/>
</dbReference>